<dbReference type="Proteomes" id="UP001153636">
    <property type="component" value="Chromosome 10"/>
</dbReference>
<sequence length="203" mass="22484">MFISGGAAVGKSHLIKTIELAVPHYLDKLSKAACFHKKSSSSTAAASSLLGGQQQQPPTIVPSHDNVGKYIQLPPVGDGFIFNKPNFRVTHANIVGKEGWLWQLFKYFELVEVIRQKDDVPFAKALNNLAEYRMSAEDISLSRDFTAIQQATSSTVVAPPQQNSSSSIIPRDAIRLFRTNASVQSQRCRMGHVPGRCRRFRSR</sequence>
<accession>A0A9P0CJB5</accession>
<keyword evidence="2" id="KW-1185">Reference proteome</keyword>
<gene>
    <name evidence="1" type="ORF">PSYICH_LOCUS2221</name>
</gene>
<dbReference type="PANTHER" id="PTHR47642">
    <property type="entry name" value="ATP-DEPENDENT DNA HELICASE"/>
    <property type="match status" value="1"/>
</dbReference>
<proteinExistence type="predicted"/>
<evidence type="ECO:0000313" key="2">
    <source>
        <dbReference type="Proteomes" id="UP001153636"/>
    </source>
</evidence>
<dbReference type="EMBL" id="OV651822">
    <property type="protein sequence ID" value="CAH1100915.1"/>
    <property type="molecule type" value="Genomic_DNA"/>
</dbReference>
<name>A0A9P0CJB5_9CUCU</name>
<reference evidence="1" key="1">
    <citation type="submission" date="2022-01" db="EMBL/GenBank/DDBJ databases">
        <authorList>
            <person name="King R."/>
        </authorList>
    </citation>
    <scope>NUCLEOTIDE SEQUENCE</scope>
</reference>
<dbReference type="OrthoDB" id="10071389at2759"/>
<protein>
    <submittedName>
        <fullName evidence="1">Uncharacterized protein</fullName>
    </submittedName>
</protein>
<dbReference type="AlphaFoldDB" id="A0A9P0CJB5"/>
<dbReference type="InterPro" id="IPR051055">
    <property type="entry name" value="PIF1_helicase"/>
</dbReference>
<evidence type="ECO:0000313" key="1">
    <source>
        <dbReference type="EMBL" id="CAH1100915.1"/>
    </source>
</evidence>
<organism evidence="1 2">
    <name type="scientific">Psylliodes chrysocephalus</name>
    <dbReference type="NCBI Taxonomy" id="3402493"/>
    <lineage>
        <taxon>Eukaryota</taxon>
        <taxon>Metazoa</taxon>
        <taxon>Ecdysozoa</taxon>
        <taxon>Arthropoda</taxon>
        <taxon>Hexapoda</taxon>
        <taxon>Insecta</taxon>
        <taxon>Pterygota</taxon>
        <taxon>Neoptera</taxon>
        <taxon>Endopterygota</taxon>
        <taxon>Coleoptera</taxon>
        <taxon>Polyphaga</taxon>
        <taxon>Cucujiformia</taxon>
        <taxon>Chrysomeloidea</taxon>
        <taxon>Chrysomelidae</taxon>
        <taxon>Galerucinae</taxon>
        <taxon>Alticini</taxon>
        <taxon>Psylliodes</taxon>
    </lineage>
</organism>